<dbReference type="Proteomes" id="UP000180253">
    <property type="component" value="Unassembled WGS sequence"/>
</dbReference>
<organism evidence="4 5">
    <name type="scientific">Pseudoalteromonas byunsanensis</name>
    <dbReference type="NCBI Taxonomy" id="327939"/>
    <lineage>
        <taxon>Bacteria</taxon>
        <taxon>Pseudomonadati</taxon>
        <taxon>Pseudomonadota</taxon>
        <taxon>Gammaproteobacteria</taxon>
        <taxon>Alteromonadales</taxon>
        <taxon>Pseudoalteromonadaceae</taxon>
        <taxon>Pseudoalteromonas</taxon>
    </lineage>
</organism>
<evidence type="ECO:0000313" key="4">
    <source>
        <dbReference type="EMBL" id="OHU93386.1"/>
    </source>
</evidence>
<dbReference type="Gene3D" id="3.40.50.1820">
    <property type="entry name" value="alpha/beta hydrolase"/>
    <property type="match status" value="1"/>
</dbReference>
<name>A0A1S1N1Z3_9GAMM</name>
<accession>A0A1S1N1Z3</accession>
<keyword evidence="3" id="KW-0732">Signal</keyword>
<gene>
    <name evidence="4" type="ORF">BIW53_18665</name>
</gene>
<dbReference type="SUPFAM" id="SSF53474">
    <property type="entry name" value="alpha/beta-Hydrolases"/>
    <property type="match status" value="1"/>
</dbReference>
<feature type="chain" id="PRO_5010302076" evidence="3">
    <location>
        <begin position="23"/>
        <end position="272"/>
    </location>
</feature>
<comment type="caution">
    <text evidence="4">The sequence shown here is derived from an EMBL/GenBank/DDBJ whole genome shotgun (WGS) entry which is preliminary data.</text>
</comment>
<dbReference type="AlphaFoldDB" id="A0A1S1N1Z3"/>
<feature type="signal peptide" evidence="3">
    <location>
        <begin position="1"/>
        <end position="22"/>
    </location>
</feature>
<dbReference type="EMBL" id="MNAN01000037">
    <property type="protein sequence ID" value="OHU93386.1"/>
    <property type="molecule type" value="Genomic_DNA"/>
</dbReference>
<keyword evidence="2" id="KW-0378">Hydrolase</keyword>
<dbReference type="PANTHER" id="PTHR40841:SF2">
    <property type="entry name" value="SIDEROPHORE-DEGRADING ESTERASE (EUROFUNG)"/>
    <property type="match status" value="1"/>
</dbReference>
<comment type="similarity">
    <text evidence="1">Belongs to the esterase D family.</text>
</comment>
<sequence length="272" mass="31114">MQPMLKALIVLLTLSISINISANQQLKRSEFEFAHTLTFNSKVLKQTRSVNIYLPPSYTQNKQQTYPIIYLLDGSKDEDFIHIAGLVQFANFPWLNILPETIVVGIENVDRKHDFTTPSDNALDQKELPTHGGAMRFIDFISKELQPMIKQQYRVNETSTLIGQSLGGLLATEILYNHSALFDHYVIISPSLWWNDEALLSQEFNPPHLPKSVYIGVGKEGEQMERIAKQLHEKVTPTLHDKTQLKFGYFPELNHGDTLHLAVYDAFKKITY</sequence>
<evidence type="ECO:0000256" key="3">
    <source>
        <dbReference type="SAM" id="SignalP"/>
    </source>
</evidence>
<dbReference type="Pfam" id="PF00756">
    <property type="entry name" value="Esterase"/>
    <property type="match status" value="1"/>
</dbReference>
<protein>
    <submittedName>
        <fullName evidence="4">Esterase</fullName>
    </submittedName>
</protein>
<evidence type="ECO:0000313" key="5">
    <source>
        <dbReference type="Proteomes" id="UP000180253"/>
    </source>
</evidence>
<dbReference type="InterPro" id="IPR029058">
    <property type="entry name" value="AB_hydrolase_fold"/>
</dbReference>
<dbReference type="PANTHER" id="PTHR40841">
    <property type="entry name" value="SIDEROPHORE TRIACETYLFUSARININE C ESTERASE"/>
    <property type="match status" value="1"/>
</dbReference>
<evidence type="ECO:0000256" key="2">
    <source>
        <dbReference type="ARBA" id="ARBA00022801"/>
    </source>
</evidence>
<dbReference type="STRING" id="327939.BIW53_18665"/>
<keyword evidence="5" id="KW-1185">Reference proteome</keyword>
<reference evidence="4 5" key="1">
    <citation type="submission" date="2016-10" db="EMBL/GenBank/DDBJ databases">
        <title>Pseudoalteromonas amylolytica sp. nov., isolated from the surface seawater.</title>
        <authorList>
            <person name="Wu Y.-H."/>
            <person name="Cheng H."/>
            <person name="Jin X.-B."/>
            <person name="Wang C.-S."/>
            <person name="Xu X.-W."/>
        </authorList>
    </citation>
    <scope>NUCLEOTIDE SEQUENCE [LARGE SCALE GENOMIC DNA]</scope>
    <source>
        <strain evidence="4 5">JCM 12483</strain>
    </source>
</reference>
<dbReference type="InterPro" id="IPR052558">
    <property type="entry name" value="Siderophore_Hydrolase_D"/>
</dbReference>
<proteinExistence type="inferred from homology"/>
<evidence type="ECO:0000256" key="1">
    <source>
        <dbReference type="ARBA" id="ARBA00005622"/>
    </source>
</evidence>
<dbReference type="InterPro" id="IPR000801">
    <property type="entry name" value="Esterase-like"/>
</dbReference>
<dbReference type="GO" id="GO:0016788">
    <property type="term" value="F:hydrolase activity, acting on ester bonds"/>
    <property type="evidence" value="ECO:0007669"/>
    <property type="project" value="TreeGrafter"/>
</dbReference>